<dbReference type="AlphaFoldDB" id="A0A857J8B7"/>
<dbReference type="KEGG" id="xyk:GT347_20260"/>
<dbReference type="EMBL" id="CP047650">
    <property type="protein sequence ID" value="QHJ00107.1"/>
    <property type="molecule type" value="Genomic_DNA"/>
</dbReference>
<evidence type="ECO:0000313" key="1">
    <source>
        <dbReference type="EMBL" id="QHJ00107.1"/>
    </source>
</evidence>
<dbReference type="RefSeq" id="WP_160553917.1">
    <property type="nucleotide sequence ID" value="NZ_CP047650.1"/>
</dbReference>
<dbReference type="Proteomes" id="UP000464787">
    <property type="component" value="Chromosome"/>
</dbReference>
<protein>
    <submittedName>
        <fullName evidence="1">Uncharacterized protein</fullName>
    </submittedName>
</protein>
<accession>A0A857J8B7</accession>
<name>A0A857J8B7_9BURK</name>
<reference evidence="1 2" key="1">
    <citation type="submission" date="2020-01" db="EMBL/GenBank/DDBJ databases">
        <title>Genome sequencing of strain KACC 21265.</title>
        <authorList>
            <person name="Heo J."/>
            <person name="Kim S.-J."/>
            <person name="Kim J.-S."/>
            <person name="Hong S.-B."/>
            <person name="Kwon S.-W."/>
        </authorList>
    </citation>
    <scope>NUCLEOTIDE SEQUENCE [LARGE SCALE GENOMIC DNA]</scope>
    <source>
        <strain evidence="1 2">KACC 21265</strain>
    </source>
</reference>
<keyword evidence="2" id="KW-1185">Reference proteome</keyword>
<evidence type="ECO:0000313" key="2">
    <source>
        <dbReference type="Proteomes" id="UP000464787"/>
    </source>
</evidence>
<proteinExistence type="predicted"/>
<organism evidence="1 2">
    <name type="scientific">Xylophilus rhododendri</name>
    <dbReference type="NCBI Taxonomy" id="2697032"/>
    <lineage>
        <taxon>Bacteria</taxon>
        <taxon>Pseudomonadati</taxon>
        <taxon>Pseudomonadota</taxon>
        <taxon>Betaproteobacteria</taxon>
        <taxon>Burkholderiales</taxon>
        <taxon>Xylophilus</taxon>
    </lineage>
</organism>
<sequence length="74" mass="8820">MMKKEAEQAVRSLCHSWQAKFHPDKGSQEINVSDFLSWLKQAHPEVFDFRTKSFAPADFVEMWADQEFKQSWRN</sequence>
<gene>
    <name evidence="1" type="ORF">GT347_20260</name>
</gene>